<evidence type="ECO:0000256" key="6">
    <source>
        <dbReference type="ARBA" id="ARBA00022692"/>
    </source>
</evidence>
<keyword evidence="7 15" id="KW-0479">Metal-binding</keyword>
<dbReference type="PANTHER" id="PTHR24286">
    <property type="entry name" value="CYTOCHROME P450 26"/>
    <property type="match status" value="1"/>
</dbReference>
<evidence type="ECO:0000256" key="12">
    <source>
        <dbReference type="ARBA" id="ARBA00023136"/>
    </source>
</evidence>
<keyword evidence="11 16" id="KW-0503">Monooxygenase</keyword>
<dbReference type="InterPro" id="IPR001128">
    <property type="entry name" value="Cyt_P450"/>
</dbReference>
<dbReference type="GO" id="GO:0046872">
    <property type="term" value="F:metal ion binding"/>
    <property type="evidence" value="ECO:0007669"/>
    <property type="project" value="UniProtKB-KW"/>
</dbReference>
<evidence type="ECO:0000256" key="16">
    <source>
        <dbReference type="RuleBase" id="RU000461"/>
    </source>
</evidence>
<keyword evidence="6 17" id="KW-0812">Transmembrane</keyword>
<dbReference type="SUPFAM" id="SSF48264">
    <property type="entry name" value="Cytochrome P450"/>
    <property type="match status" value="1"/>
</dbReference>
<evidence type="ECO:0000256" key="15">
    <source>
        <dbReference type="PIRSR" id="PIRSR602401-1"/>
    </source>
</evidence>
<evidence type="ECO:0000256" key="2">
    <source>
        <dbReference type="ARBA" id="ARBA00004167"/>
    </source>
</evidence>
<evidence type="ECO:0000256" key="14">
    <source>
        <dbReference type="ARBA" id="ARBA00059142"/>
    </source>
</evidence>
<dbReference type="InterPro" id="IPR017972">
    <property type="entry name" value="Cyt_P450_CS"/>
</dbReference>
<dbReference type="GO" id="GO:0051777">
    <property type="term" value="F:ent-kaurenoic acid monooxygenase activity"/>
    <property type="evidence" value="ECO:0007669"/>
    <property type="project" value="UniProtKB-ARBA"/>
</dbReference>
<dbReference type="AlphaFoldDB" id="A0ABC8U2T9"/>
<evidence type="ECO:0000256" key="7">
    <source>
        <dbReference type="ARBA" id="ARBA00022723"/>
    </source>
</evidence>
<keyword evidence="5 15" id="KW-0349">Heme</keyword>
<evidence type="ECO:0000256" key="10">
    <source>
        <dbReference type="ARBA" id="ARBA00023004"/>
    </source>
</evidence>
<dbReference type="PRINTS" id="PR00463">
    <property type="entry name" value="EP450I"/>
</dbReference>
<dbReference type="PROSITE" id="PS00086">
    <property type="entry name" value="CYTOCHROME_P450"/>
    <property type="match status" value="1"/>
</dbReference>
<gene>
    <name evidence="18" type="ORF">ILEXP_LOCUS43100</name>
</gene>
<dbReference type="Gene3D" id="1.10.630.10">
    <property type="entry name" value="Cytochrome P450"/>
    <property type="match status" value="1"/>
</dbReference>
<evidence type="ECO:0000256" key="11">
    <source>
        <dbReference type="ARBA" id="ARBA00023033"/>
    </source>
</evidence>
<reference evidence="18 19" key="1">
    <citation type="submission" date="2024-02" db="EMBL/GenBank/DDBJ databases">
        <authorList>
            <person name="Vignale AGUSTIN F."/>
            <person name="Sosa J E."/>
            <person name="Modenutti C."/>
        </authorList>
    </citation>
    <scope>NUCLEOTIDE SEQUENCE [LARGE SCALE GENOMIC DNA]</scope>
</reference>
<dbReference type="GO" id="GO:0009686">
    <property type="term" value="P:gibberellin biosynthetic process"/>
    <property type="evidence" value="ECO:0007669"/>
    <property type="project" value="UniProtKB-ARBA"/>
</dbReference>
<dbReference type="InterPro" id="IPR036396">
    <property type="entry name" value="Cyt_P450_sf"/>
</dbReference>
<evidence type="ECO:0000256" key="13">
    <source>
        <dbReference type="ARBA" id="ARBA00037909"/>
    </source>
</evidence>
<feature type="transmembrane region" description="Helical" evidence="17">
    <location>
        <begin position="6"/>
        <end position="24"/>
    </location>
</feature>
<comment type="function">
    <text evidence="14">Catalyzes three successive oxidations of ent-kaurenoic acid giving gibberellin 12 (GA12), a key step in gibberellins (GAs) biosynthesis. GAs, which are involved many processes, including stem elongation, play a central role in plant development.</text>
</comment>
<dbReference type="InterPro" id="IPR002401">
    <property type="entry name" value="Cyt_P450_E_grp-I"/>
</dbReference>
<keyword evidence="10 15" id="KW-0408">Iron</keyword>
<protein>
    <recommendedName>
        <fullName evidence="20">Ent-kaurenoic acid oxidase</fullName>
    </recommendedName>
</protein>
<dbReference type="PRINTS" id="PR00385">
    <property type="entry name" value="P450"/>
</dbReference>
<comment type="pathway">
    <text evidence="3">Hormone biosynthesis.</text>
</comment>
<dbReference type="GO" id="GO:0016020">
    <property type="term" value="C:membrane"/>
    <property type="evidence" value="ECO:0007669"/>
    <property type="project" value="UniProtKB-SubCell"/>
</dbReference>
<organism evidence="18 19">
    <name type="scientific">Ilex paraguariensis</name>
    <name type="common">yerba mate</name>
    <dbReference type="NCBI Taxonomy" id="185542"/>
    <lineage>
        <taxon>Eukaryota</taxon>
        <taxon>Viridiplantae</taxon>
        <taxon>Streptophyta</taxon>
        <taxon>Embryophyta</taxon>
        <taxon>Tracheophyta</taxon>
        <taxon>Spermatophyta</taxon>
        <taxon>Magnoliopsida</taxon>
        <taxon>eudicotyledons</taxon>
        <taxon>Gunneridae</taxon>
        <taxon>Pentapetalae</taxon>
        <taxon>asterids</taxon>
        <taxon>campanulids</taxon>
        <taxon>Aquifoliales</taxon>
        <taxon>Aquifoliaceae</taxon>
        <taxon>Ilex</taxon>
    </lineage>
</organism>
<keyword evidence="12 17" id="KW-0472">Membrane</keyword>
<keyword evidence="9 16" id="KW-0560">Oxidoreductase</keyword>
<evidence type="ECO:0000256" key="4">
    <source>
        <dbReference type="ARBA" id="ARBA00010617"/>
    </source>
</evidence>
<comment type="caution">
    <text evidence="18">The sequence shown here is derived from an EMBL/GenBank/DDBJ whole genome shotgun (WGS) entry which is preliminary data.</text>
</comment>
<comment type="pathway">
    <text evidence="13">Plant hormone biosynthesis; gibberellin biosynthesis.</text>
</comment>
<keyword evidence="19" id="KW-1185">Reference proteome</keyword>
<dbReference type="EMBL" id="CAUOFW020006168">
    <property type="protein sequence ID" value="CAK9173370.1"/>
    <property type="molecule type" value="Genomic_DNA"/>
</dbReference>
<dbReference type="FunFam" id="1.10.630.10:FF:000052">
    <property type="entry name" value="Ent-kaurenoic acid oxidase"/>
    <property type="match status" value="1"/>
</dbReference>
<comment type="cofactor">
    <cofactor evidence="1 15">
        <name>heme</name>
        <dbReference type="ChEBI" id="CHEBI:30413"/>
    </cofactor>
</comment>
<evidence type="ECO:0000313" key="19">
    <source>
        <dbReference type="Proteomes" id="UP001642360"/>
    </source>
</evidence>
<dbReference type="GO" id="GO:0005783">
    <property type="term" value="C:endoplasmic reticulum"/>
    <property type="evidence" value="ECO:0007669"/>
    <property type="project" value="UniProtKB-ARBA"/>
</dbReference>
<evidence type="ECO:0000313" key="18">
    <source>
        <dbReference type="EMBL" id="CAK9173370.1"/>
    </source>
</evidence>
<evidence type="ECO:0000256" key="3">
    <source>
        <dbReference type="ARBA" id="ARBA00004972"/>
    </source>
</evidence>
<dbReference type="PANTHER" id="PTHR24286:SF356">
    <property type="entry name" value="ENT-KAURENOIC ACID OXIDASE 2"/>
    <property type="match status" value="1"/>
</dbReference>
<name>A0ABC8U2T9_9AQUA</name>
<comment type="similarity">
    <text evidence="4 16">Belongs to the cytochrome P450 family.</text>
</comment>
<dbReference type="Pfam" id="PF00067">
    <property type="entry name" value="p450"/>
    <property type="match status" value="1"/>
</dbReference>
<sequence>MEYDLGWVVFTALLGGIVGIYGFLKKANEWFYVSSLGEKQKTLPPGDMGWPFIGNILSFLRAFKNGDPDSFIASFATRFGQARVYRAFMFGNPTIIVTTPETCRKVLMDDEHFGPGWPKSVTALFGKKALHGVSIQEHKRLLRLTAAPIKGHEALSVYLDYIKHIAKTSFDEWASMEQPIEFITEMRKITFKVIMTIFMSSEVDPRSMKAMEKEYTQLCHGHKAMTINLPGFAYHRAIKARKNLIKLFQAVVDERRTMIKSNQSKAKKDMLDLMIETEDDDGRKLSDEEIIDLIIAYLFAGHESSAHAATWTIIFLQKHPQFFKTAKEEQEEIIRRRPPTETGLSLKEIRQMEYLSKVIDETLRLANLSFVLFREARTDVSINGYNIPKGWKVLAWIRHIHMNPEIYPNPREFNPSRWDDRRTKPGGYIPFGAGSRLCPGADLAKLEVSVFLHYFLLDYKLELLNPGCGVTYLPIPRPSDNCLARITKISKSTA</sequence>
<dbReference type="CDD" id="cd11043">
    <property type="entry name" value="CYP90-like"/>
    <property type="match status" value="1"/>
</dbReference>
<evidence type="ECO:0000256" key="1">
    <source>
        <dbReference type="ARBA" id="ARBA00001971"/>
    </source>
</evidence>
<comment type="subcellular location">
    <subcellularLocation>
        <location evidence="2">Membrane</location>
        <topology evidence="2">Single-pass membrane protein</topology>
    </subcellularLocation>
</comment>
<evidence type="ECO:0000256" key="9">
    <source>
        <dbReference type="ARBA" id="ARBA00023002"/>
    </source>
</evidence>
<evidence type="ECO:0000256" key="5">
    <source>
        <dbReference type="ARBA" id="ARBA00022617"/>
    </source>
</evidence>
<evidence type="ECO:0008006" key="20">
    <source>
        <dbReference type="Google" id="ProtNLM"/>
    </source>
</evidence>
<keyword evidence="8 17" id="KW-1133">Transmembrane helix</keyword>
<accession>A0ABC8U2T9</accession>
<proteinExistence type="inferred from homology"/>
<evidence type="ECO:0000256" key="8">
    <source>
        <dbReference type="ARBA" id="ARBA00022989"/>
    </source>
</evidence>
<evidence type="ECO:0000256" key="17">
    <source>
        <dbReference type="SAM" id="Phobius"/>
    </source>
</evidence>
<feature type="binding site" description="axial binding residue" evidence="15">
    <location>
        <position position="438"/>
    </location>
    <ligand>
        <name>heme</name>
        <dbReference type="ChEBI" id="CHEBI:30413"/>
    </ligand>
    <ligandPart>
        <name>Fe</name>
        <dbReference type="ChEBI" id="CHEBI:18248"/>
    </ligandPart>
</feature>
<dbReference type="Proteomes" id="UP001642360">
    <property type="component" value="Unassembled WGS sequence"/>
</dbReference>